<evidence type="ECO:0000256" key="1">
    <source>
        <dbReference type="SAM" id="MobiDB-lite"/>
    </source>
</evidence>
<dbReference type="SUPFAM" id="SSF47413">
    <property type="entry name" value="lambda repressor-like DNA-binding domains"/>
    <property type="match status" value="1"/>
</dbReference>
<evidence type="ECO:0000259" key="2">
    <source>
        <dbReference type="PROSITE" id="PS50943"/>
    </source>
</evidence>
<keyword evidence="4" id="KW-1185">Reference proteome</keyword>
<evidence type="ECO:0000313" key="3">
    <source>
        <dbReference type="EMBL" id="CAB3788728.1"/>
    </source>
</evidence>
<dbReference type="CDD" id="cd00093">
    <property type="entry name" value="HTH_XRE"/>
    <property type="match status" value="1"/>
</dbReference>
<dbReference type="AlphaFoldDB" id="A0A6S7B6C2"/>
<accession>A0A6S7B6C2</accession>
<gene>
    <name evidence="3" type="ORF">LMG28138_02667</name>
</gene>
<evidence type="ECO:0000313" key="4">
    <source>
        <dbReference type="Proteomes" id="UP000494115"/>
    </source>
</evidence>
<protein>
    <recommendedName>
        <fullName evidence="2">HTH cro/C1-type domain-containing protein</fullName>
    </recommendedName>
</protein>
<dbReference type="Gene3D" id="1.10.260.40">
    <property type="entry name" value="lambda repressor-like DNA-binding domains"/>
    <property type="match status" value="1"/>
</dbReference>
<dbReference type="InterPro" id="IPR001387">
    <property type="entry name" value="Cro/C1-type_HTH"/>
</dbReference>
<name>A0A6S7B6C2_9BURK</name>
<dbReference type="PROSITE" id="PS50943">
    <property type="entry name" value="HTH_CROC1"/>
    <property type="match status" value="1"/>
</dbReference>
<dbReference type="SMART" id="SM00530">
    <property type="entry name" value="HTH_XRE"/>
    <property type="match status" value="1"/>
</dbReference>
<feature type="domain" description="HTH cro/C1-type" evidence="2">
    <location>
        <begin position="36"/>
        <end position="89"/>
    </location>
</feature>
<proteinExistence type="predicted"/>
<feature type="region of interest" description="Disordered" evidence="1">
    <location>
        <begin position="1"/>
        <end position="26"/>
    </location>
</feature>
<dbReference type="InterPro" id="IPR010982">
    <property type="entry name" value="Lambda_DNA-bd_dom_sf"/>
</dbReference>
<dbReference type="RefSeq" id="WP_175105224.1">
    <property type="nucleotide sequence ID" value="NZ_CADIKM010000010.1"/>
</dbReference>
<dbReference type="GO" id="GO:0003677">
    <property type="term" value="F:DNA binding"/>
    <property type="evidence" value="ECO:0007669"/>
    <property type="project" value="InterPro"/>
</dbReference>
<organism evidence="3 4">
    <name type="scientific">Pararobbsia alpina</name>
    <dbReference type="NCBI Taxonomy" id="621374"/>
    <lineage>
        <taxon>Bacteria</taxon>
        <taxon>Pseudomonadati</taxon>
        <taxon>Pseudomonadota</taxon>
        <taxon>Betaproteobacteria</taxon>
        <taxon>Burkholderiales</taxon>
        <taxon>Burkholderiaceae</taxon>
        <taxon>Pararobbsia</taxon>
    </lineage>
</organism>
<sequence length="126" mass="14110">MDITNLDKASDQRPKSSKQPLPLPVQRALRKLGNDLALARRRRHMTQASVAERIGASRPTIQRMEQGDPRVPIHFIARAMYLFGEIDAINELMDTARDDIGLTLMDAQLPQRVRNRKKGSAPSGAL</sequence>
<reference evidence="3 4" key="1">
    <citation type="submission" date="2020-04" db="EMBL/GenBank/DDBJ databases">
        <authorList>
            <person name="De Canck E."/>
        </authorList>
    </citation>
    <scope>NUCLEOTIDE SEQUENCE [LARGE SCALE GENOMIC DNA]</scope>
    <source>
        <strain evidence="3 4">LMG 28138</strain>
    </source>
</reference>
<dbReference type="Proteomes" id="UP000494115">
    <property type="component" value="Unassembled WGS sequence"/>
</dbReference>
<dbReference type="Pfam" id="PF13560">
    <property type="entry name" value="HTH_31"/>
    <property type="match status" value="1"/>
</dbReference>
<dbReference type="EMBL" id="CADIKM010000010">
    <property type="protein sequence ID" value="CAB3788728.1"/>
    <property type="molecule type" value="Genomic_DNA"/>
</dbReference>